<name>A0ABZ0TID0_9SPHI</name>
<organism evidence="1 2">
    <name type="scientific">Mucilaginibacter sabulilitoris</name>
    <dbReference type="NCBI Taxonomy" id="1173583"/>
    <lineage>
        <taxon>Bacteria</taxon>
        <taxon>Pseudomonadati</taxon>
        <taxon>Bacteroidota</taxon>
        <taxon>Sphingobacteriia</taxon>
        <taxon>Sphingobacteriales</taxon>
        <taxon>Sphingobacteriaceae</taxon>
        <taxon>Mucilaginibacter</taxon>
    </lineage>
</organism>
<evidence type="ECO:0008006" key="3">
    <source>
        <dbReference type="Google" id="ProtNLM"/>
    </source>
</evidence>
<reference evidence="1 2" key="1">
    <citation type="submission" date="2023-11" db="EMBL/GenBank/DDBJ databases">
        <title>Analysis of the Genomes of Mucilaginibacter gossypii cycad 4 and M. sabulilitoris SNA2: microbes with the potential for plant growth promotion.</title>
        <authorList>
            <person name="Hirsch A.M."/>
            <person name="Humm E."/>
            <person name="Rubbi M."/>
            <person name="Del Vecchio G."/>
            <person name="Ha S.M."/>
            <person name="Pellegrini M."/>
            <person name="Gunsalus R.P."/>
        </authorList>
    </citation>
    <scope>NUCLEOTIDE SEQUENCE [LARGE SCALE GENOMIC DNA]</scope>
    <source>
        <strain evidence="1 2">SNA2</strain>
    </source>
</reference>
<dbReference type="Gene3D" id="3.10.180.10">
    <property type="entry name" value="2,3-Dihydroxybiphenyl 1,2-Dioxygenase, domain 1"/>
    <property type="match status" value="1"/>
</dbReference>
<gene>
    <name evidence="1" type="ORF">SNE25_24900</name>
</gene>
<evidence type="ECO:0000313" key="2">
    <source>
        <dbReference type="Proteomes" id="UP001324380"/>
    </source>
</evidence>
<accession>A0ABZ0TID0</accession>
<proteinExistence type="predicted"/>
<dbReference type="RefSeq" id="WP_321561727.1">
    <property type="nucleotide sequence ID" value="NZ_CP139558.1"/>
</dbReference>
<dbReference type="Proteomes" id="UP001324380">
    <property type="component" value="Chromosome"/>
</dbReference>
<protein>
    <recommendedName>
        <fullName evidence="3">Glyoxalase</fullName>
    </recommendedName>
</protein>
<keyword evidence="2" id="KW-1185">Reference proteome</keyword>
<evidence type="ECO:0000313" key="1">
    <source>
        <dbReference type="EMBL" id="WPU92566.1"/>
    </source>
</evidence>
<sequence>MSLLKIIPKVIYDDINTGIRFFTALGFEVKYAENDFCIMARDGVTIQLIASEENFIIGDRPEFRIETDDIEGYYAEIKAQNPEILHPNLNVIKHQPWGLTEFAVSDETSVCIIIQQR</sequence>
<dbReference type="SUPFAM" id="SSF54593">
    <property type="entry name" value="Glyoxalase/Bleomycin resistance protein/Dihydroxybiphenyl dioxygenase"/>
    <property type="match status" value="1"/>
</dbReference>
<dbReference type="EMBL" id="CP139558">
    <property type="protein sequence ID" value="WPU92566.1"/>
    <property type="molecule type" value="Genomic_DNA"/>
</dbReference>
<dbReference type="InterPro" id="IPR029068">
    <property type="entry name" value="Glyas_Bleomycin-R_OHBP_Dase"/>
</dbReference>